<dbReference type="Proteomes" id="UP001321520">
    <property type="component" value="Chromosome"/>
</dbReference>
<dbReference type="PROSITE" id="PS50929">
    <property type="entry name" value="ABC_TM1F"/>
    <property type="match status" value="1"/>
</dbReference>
<comment type="subcellular location">
    <subcellularLocation>
        <location evidence="1">Cell membrane</location>
        <topology evidence="1">Multi-pass membrane protein</topology>
    </subcellularLocation>
</comment>
<evidence type="ECO:0000313" key="10">
    <source>
        <dbReference type="EMBL" id="WKD48713.1"/>
    </source>
</evidence>
<dbReference type="GO" id="GO:0005524">
    <property type="term" value="F:ATP binding"/>
    <property type="evidence" value="ECO:0007669"/>
    <property type="project" value="UniProtKB-KW"/>
</dbReference>
<feature type="transmembrane region" description="Helical" evidence="7">
    <location>
        <begin position="146"/>
        <end position="170"/>
    </location>
</feature>
<dbReference type="SMART" id="SM00382">
    <property type="entry name" value="AAA"/>
    <property type="match status" value="1"/>
</dbReference>
<dbReference type="CDD" id="cd18582">
    <property type="entry name" value="ABC_6TM_ATM1_ABCB7"/>
    <property type="match status" value="1"/>
</dbReference>
<feature type="domain" description="ABC transmembrane type-1" evidence="9">
    <location>
        <begin position="33"/>
        <end position="320"/>
    </location>
</feature>
<dbReference type="PROSITE" id="PS50893">
    <property type="entry name" value="ABC_TRANSPORTER_2"/>
    <property type="match status" value="1"/>
</dbReference>
<keyword evidence="4 10" id="KW-0067">ATP-binding</keyword>
<feature type="transmembrane region" description="Helical" evidence="7">
    <location>
        <begin position="259"/>
        <end position="282"/>
    </location>
</feature>
<evidence type="ECO:0000256" key="1">
    <source>
        <dbReference type="ARBA" id="ARBA00004651"/>
    </source>
</evidence>
<feature type="domain" description="ABC transporter" evidence="8">
    <location>
        <begin position="354"/>
        <end position="588"/>
    </location>
</feature>
<dbReference type="Pfam" id="PF00664">
    <property type="entry name" value="ABC_membrane"/>
    <property type="match status" value="1"/>
</dbReference>
<keyword evidence="3" id="KW-0547">Nucleotide-binding</keyword>
<evidence type="ECO:0000256" key="4">
    <source>
        <dbReference type="ARBA" id="ARBA00022840"/>
    </source>
</evidence>
<keyword evidence="6 7" id="KW-0472">Membrane</keyword>
<accession>A0ABY9E6R8</accession>
<dbReference type="InterPro" id="IPR003439">
    <property type="entry name" value="ABC_transporter-like_ATP-bd"/>
</dbReference>
<evidence type="ECO:0000313" key="11">
    <source>
        <dbReference type="Proteomes" id="UP001321520"/>
    </source>
</evidence>
<dbReference type="Gene3D" id="1.20.1560.10">
    <property type="entry name" value="ABC transporter type 1, transmembrane domain"/>
    <property type="match status" value="1"/>
</dbReference>
<reference evidence="10 11" key="1">
    <citation type="submission" date="2022-05" db="EMBL/GenBank/DDBJ databases">
        <title>Microbulbifer sp. nov., isolated from sponge.</title>
        <authorList>
            <person name="Gao L."/>
        </authorList>
    </citation>
    <scope>NUCLEOTIDE SEQUENCE [LARGE SCALE GENOMIC DNA]</scope>
    <source>
        <strain evidence="10 11">MI-G</strain>
    </source>
</reference>
<dbReference type="PROSITE" id="PS00211">
    <property type="entry name" value="ABC_TRANSPORTER_1"/>
    <property type="match status" value="1"/>
</dbReference>
<dbReference type="Gene3D" id="3.40.50.300">
    <property type="entry name" value="P-loop containing nucleotide triphosphate hydrolases"/>
    <property type="match status" value="1"/>
</dbReference>
<gene>
    <name evidence="10" type="ORF">M8T91_12430</name>
</gene>
<dbReference type="InterPro" id="IPR017871">
    <property type="entry name" value="ABC_transporter-like_CS"/>
</dbReference>
<proteinExistence type="predicted"/>
<name>A0ABY9E6R8_9GAMM</name>
<feature type="transmembrane region" description="Helical" evidence="7">
    <location>
        <begin position="176"/>
        <end position="195"/>
    </location>
</feature>
<evidence type="ECO:0000259" key="8">
    <source>
        <dbReference type="PROSITE" id="PS50893"/>
    </source>
</evidence>
<keyword evidence="11" id="KW-1185">Reference proteome</keyword>
<feature type="transmembrane region" description="Helical" evidence="7">
    <location>
        <begin position="31"/>
        <end position="53"/>
    </location>
</feature>
<dbReference type="EMBL" id="CP098023">
    <property type="protein sequence ID" value="WKD48713.1"/>
    <property type="molecule type" value="Genomic_DNA"/>
</dbReference>
<dbReference type="InterPro" id="IPR011527">
    <property type="entry name" value="ABC1_TM_dom"/>
</dbReference>
<dbReference type="SUPFAM" id="SSF52540">
    <property type="entry name" value="P-loop containing nucleoside triphosphate hydrolases"/>
    <property type="match status" value="1"/>
</dbReference>
<dbReference type="SUPFAM" id="SSF90123">
    <property type="entry name" value="ABC transporter transmembrane region"/>
    <property type="match status" value="1"/>
</dbReference>
<dbReference type="InterPro" id="IPR003593">
    <property type="entry name" value="AAA+_ATPase"/>
</dbReference>
<dbReference type="PANTHER" id="PTHR24221">
    <property type="entry name" value="ATP-BINDING CASSETTE SUB-FAMILY B"/>
    <property type="match status" value="1"/>
</dbReference>
<dbReference type="InterPro" id="IPR027417">
    <property type="entry name" value="P-loop_NTPase"/>
</dbReference>
<protein>
    <submittedName>
        <fullName evidence="10">ABC transporter ATP-binding protein/permease</fullName>
    </submittedName>
</protein>
<evidence type="ECO:0000256" key="2">
    <source>
        <dbReference type="ARBA" id="ARBA00022692"/>
    </source>
</evidence>
<evidence type="ECO:0000256" key="5">
    <source>
        <dbReference type="ARBA" id="ARBA00022989"/>
    </source>
</evidence>
<feature type="transmembrane region" description="Helical" evidence="7">
    <location>
        <begin position="294"/>
        <end position="315"/>
    </location>
</feature>
<keyword evidence="5 7" id="KW-1133">Transmembrane helix</keyword>
<organism evidence="10 11">
    <name type="scientific">Microbulbifer spongiae</name>
    <dbReference type="NCBI Taxonomy" id="2944933"/>
    <lineage>
        <taxon>Bacteria</taxon>
        <taxon>Pseudomonadati</taxon>
        <taxon>Pseudomonadota</taxon>
        <taxon>Gammaproteobacteria</taxon>
        <taxon>Cellvibrionales</taxon>
        <taxon>Microbulbiferaceae</taxon>
        <taxon>Microbulbifer</taxon>
    </lineage>
</organism>
<sequence>MPRHKSTATLDEVHWGALKTLLPYLLEFRRAVVLAVLCLIGAKLAGVTLPFILKHIVDDLDSAGDTAQAVALPLGLLLAYGVVRFSNTLFGELRDTIFGRVTERAQRRVGLEVFQHLHTLDLDFHLNRRTGGLSRDIERGNSGIGFLMRFMVFNIVPTLVEITLVAGLLWWNYSGVFALVVLAAVIAYIGFSVVATEWRTRFVRALNQAESQASNRAVDSLLNYETVKYFANEPHESGHYDRDLAVWEQARRSNRLSLFGLNSGQALIIAGAMCTAMVLAATGVARGQMSIGDFVLVNAFMMQIFMPLNFLGFVYREMKGALANIEKMFSLLAVKPAIADISNARTLQVNGGRIDFEDVQFGYRDNRRILKGISFSALPRQKVAIVGASGAGKSTLSKLLFRFYEASVGSIRIDGQDIRQVTLESLRRNIGVVPQEAVLFNQSIKENVRYGRVDADDEAVMEAIRHAHLSEFVQQLPQGADTLVGERGLKLSGGEKQRVAIARALLKKPPIMIFDEATSSLDSRSERSIVASLQEIAREQTTLVIAHRLSTIVDADKILVMEQGRIVEQGSHRQLLALEGHYAALWRIQQQERGTETKAADAPLS</sequence>
<feature type="transmembrane region" description="Helical" evidence="7">
    <location>
        <begin position="65"/>
        <end position="83"/>
    </location>
</feature>
<dbReference type="Pfam" id="PF00005">
    <property type="entry name" value="ABC_tran"/>
    <property type="match status" value="1"/>
</dbReference>
<evidence type="ECO:0000256" key="7">
    <source>
        <dbReference type="SAM" id="Phobius"/>
    </source>
</evidence>
<evidence type="ECO:0000256" key="3">
    <source>
        <dbReference type="ARBA" id="ARBA00022741"/>
    </source>
</evidence>
<dbReference type="InterPro" id="IPR036640">
    <property type="entry name" value="ABC1_TM_sf"/>
</dbReference>
<keyword evidence="2 7" id="KW-0812">Transmembrane</keyword>
<dbReference type="RefSeq" id="WP_301414483.1">
    <property type="nucleotide sequence ID" value="NZ_CP098023.1"/>
</dbReference>
<evidence type="ECO:0000256" key="6">
    <source>
        <dbReference type="ARBA" id="ARBA00023136"/>
    </source>
</evidence>
<dbReference type="InterPro" id="IPR039421">
    <property type="entry name" value="Type_1_exporter"/>
</dbReference>
<evidence type="ECO:0000259" key="9">
    <source>
        <dbReference type="PROSITE" id="PS50929"/>
    </source>
</evidence>
<dbReference type="PANTHER" id="PTHR24221:SF632">
    <property type="entry name" value="ATP-DEPENDENT LIPID A-CORE FLIPPASE"/>
    <property type="match status" value="1"/>
</dbReference>